<dbReference type="InterPro" id="IPR045380">
    <property type="entry name" value="LD_TPept_scaffold_dom"/>
</dbReference>
<feature type="active site" description="Proton donor/acceptor" evidence="7">
    <location>
        <position position="450"/>
    </location>
</feature>
<evidence type="ECO:0000256" key="3">
    <source>
        <dbReference type="ARBA" id="ARBA00022679"/>
    </source>
</evidence>
<dbReference type="EMBL" id="OCNJ01000006">
    <property type="protein sequence ID" value="SOD96675.1"/>
    <property type="molecule type" value="Genomic_DNA"/>
</dbReference>
<protein>
    <submittedName>
        <fullName evidence="10">Murein L,D-transpeptidase YcbB/YkuD</fullName>
    </submittedName>
</protein>
<dbReference type="InterPro" id="IPR002477">
    <property type="entry name" value="Peptidoglycan-bd-like"/>
</dbReference>
<evidence type="ECO:0000259" key="9">
    <source>
        <dbReference type="PROSITE" id="PS52029"/>
    </source>
</evidence>
<evidence type="ECO:0000313" key="10">
    <source>
        <dbReference type="EMBL" id="SOD96675.1"/>
    </source>
</evidence>
<evidence type="ECO:0000256" key="8">
    <source>
        <dbReference type="SAM" id="SignalP"/>
    </source>
</evidence>
<dbReference type="AlphaFoldDB" id="A0A286GMA6"/>
<dbReference type="GO" id="GO:0009252">
    <property type="term" value="P:peptidoglycan biosynthetic process"/>
    <property type="evidence" value="ECO:0007669"/>
    <property type="project" value="UniProtKB-UniPathway"/>
</dbReference>
<dbReference type="Pfam" id="PF20142">
    <property type="entry name" value="Scaffold"/>
    <property type="match status" value="1"/>
</dbReference>
<evidence type="ECO:0000256" key="1">
    <source>
        <dbReference type="ARBA" id="ARBA00004752"/>
    </source>
</evidence>
<dbReference type="InterPro" id="IPR038063">
    <property type="entry name" value="Transpep_catalytic_dom"/>
</dbReference>
<dbReference type="Pfam" id="PF01471">
    <property type="entry name" value="PG_binding_1"/>
    <property type="match status" value="1"/>
</dbReference>
<evidence type="ECO:0000256" key="2">
    <source>
        <dbReference type="ARBA" id="ARBA00005992"/>
    </source>
</evidence>
<reference evidence="10 11" key="1">
    <citation type="submission" date="2017-09" db="EMBL/GenBank/DDBJ databases">
        <authorList>
            <person name="Ehlers B."/>
            <person name="Leendertz F.H."/>
        </authorList>
    </citation>
    <scope>NUCLEOTIDE SEQUENCE [LARGE SCALE GENOMIC DNA]</scope>
    <source>
        <strain evidence="10 11">USBA 140</strain>
    </source>
</reference>
<dbReference type="Pfam" id="PF03734">
    <property type="entry name" value="YkuD"/>
    <property type="match status" value="1"/>
</dbReference>
<keyword evidence="3" id="KW-0808">Transferase</keyword>
<evidence type="ECO:0000256" key="5">
    <source>
        <dbReference type="ARBA" id="ARBA00022984"/>
    </source>
</evidence>
<feature type="chain" id="PRO_5012425355" evidence="8">
    <location>
        <begin position="27"/>
        <end position="560"/>
    </location>
</feature>
<dbReference type="Gene3D" id="2.40.440.10">
    <property type="entry name" value="L,D-transpeptidase catalytic domain-like"/>
    <property type="match status" value="1"/>
</dbReference>
<dbReference type="SUPFAM" id="SSF141523">
    <property type="entry name" value="L,D-transpeptidase catalytic domain-like"/>
    <property type="match status" value="1"/>
</dbReference>
<keyword evidence="6 7" id="KW-0961">Cell wall biogenesis/degradation</keyword>
<dbReference type="PANTHER" id="PTHR41533:SF2">
    <property type="entry name" value="BLR7131 PROTEIN"/>
    <property type="match status" value="1"/>
</dbReference>
<feature type="signal peptide" evidence="8">
    <location>
        <begin position="1"/>
        <end position="26"/>
    </location>
</feature>
<dbReference type="RefSeq" id="WP_097279819.1">
    <property type="nucleotide sequence ID" value="NZ_OCNJ01000006.1"/>
</dbReference>
<feature type="active site" description="Nucleophile" evidence="7">
    <location>
        <position position="469"/>
    </location>
</feature>
<dbReference type="PANTHER" id="PTHR41533">
    <property type="entry name" value="L,D-TRANSPEPTIDASE HI_1667-RELATED"/>
    <property type="match status" value="1"/>
</dbReference>
<organism evidence="10 11">
    <name type="scientific">Caenispirillum bisanense</name>
    <dbReference type="NCBI Taxonomy" id="414052"/>
    <lineage>
        <taxon>Bacteria</taxon>
        <taxon>Pseudomonadati</taxon>
        <taxon>Pseudomonadota</taxon>
        <taxon>Alphaproteobacteria</taxon>
        <taxon>Rhodospirillales</taxon>
        <taxon>Novispirillaceae</taxon>
        <taxon>Caenispirillum</taxon>
    </lineage>
</organism>
<evidence type="ECO:0000313" key="11">
    <source>
        <dbReference type="Proteomes" id="UP000219621"/>
    </source>
</evidence>
<dbReference type="GO" id="GO:0008360">
    <property type="term" value="P:regulation of cell shape"/>
    <property type="evidence" value="ECO:0007669"/>
    <property type="project" value="UniProtKB-UniRule"/>
</dbReference>
<comment type="pathway">
    <text evidence="1 7">Cell wall biogenesis; peptidoglycan biosynthesis.</text>
</comment>
<gene>
    <name evidence="10" type="ORF">SAMN05421508_10635</name>
</gene>
<name>A0A286GMA6_9PROT</name>
<keyword evidence="5 7" id="KW-0573">Peptidoglycan synthesis</keyword>
<proteinExistence type="inferred from homology"/>
<dbReference type="GO" id="GO:0004180">
    <property type="term" value="F:carboxypeptidase activity"/>
    <property type="evidence" value="ECO:0007669"/>
    <property type="project" value="UniProtKB-ARBA"/>
</dbReference>
<dbReference type="SUPFAM" id="SSF47090">
    <property type="entry name" value="PGBD-like"/>
    <property type="match status" value="1"/>
</dbReference>
<comment type="similarity">
    <text evidence="2">Belongs to the YkuD family.</text>
</comment>
<dbReference type="GO" id="GO:0016740">
    <property type="term" value="F:transferase activity"/>
    <property type="evidence" value="ECO:0007669"/>
    <property type="project" value="UniProtKB-KW"/>
</dbReference>
<dbReference type="Gene3D" id="1.10.101.10">
    <property type="entry name" value="PGBD-like superfamily/PGBD"/>
    <property type="match status" value="1"/>
</dbReference>
<evidence type="ECO:0000256" key="7">
    <source>
        <dbReference type="PROSITE-ProRule" id="PRU01373"/>
    </source>
</evidence>
<evidence type="ECO:0000256" key="4">
    <source>
        <dbReference type="ARBA" id="ARBA00022960"/>
    </source>
</evidence>
<dbReference type="InterPro" id="IPR036366">
    <property type="entry name" value="PGBDSf"/>
</dbReference>
<dbReference type="OrthoDB" id="9778545at2"/>
<feature type="domain" description="L,D-TPase catalytic" evidence="9">
    <location>
        <begin position="315"/>
        <end position="490"/>
    </location>
</feature>
<accession>A0A286GMA6</accession>
<sequence>MPLSISIPTVSLAALLAALAVAPAAADTTAAQTAAPAVPAMETPLVSPNSGVVSLALTGVDPALRAFYSARLDAPVWHSGETWVAEAAPLLAVLAAAADHGLDPADYLPLPPAAVLTAAPSDQFDVALTDALLRYVADVTGGRIAPESRPGHRYPHGVPQREATAAGLLAQALAAPDPAAALAALQPADPSYGRLKSLLADLRRQKAATGGWPVIPAGPSVREGDGDPRLALMQASLVLHGDLDPAQAQRSPTVHDDALVAALKRFQARHGITVDGILGGDTVKTLNTSLDERITQVVANLERLRWDPPLPRTGKVIEVNVPEYRLTAYDDGAPALDMRVVVGTDDNRTPLFTDYMDDVVLNPTWTVPYSIAREEILPKLRADPAYTIGQNMDIFASWSHSAPVVDPWSVDWLAVNGRNMPYRFVERAGPGNALGRVRFSLNNDFAIYLHDTPAKSKFDRPHRAYSHGCVRVGDYDALLGFVAGDQADRLRGLLDTGRTMTMKLPRNVDVRIVYHSAWVDELGTAHFRRDVYGLDPEVAQRLREGSRGLIALKRQDVGLK</sequence>
<dbReference type="CDD" id="cd16913">
    <property type="entry name" value="YkuD_like"/>
    <property type="match status" value="1"/>
</dbReference>
<dbReference type="InterPro" id="IPR052905">
    <property type="entry name" value="LD-transpeptidase_YkuD-like"/>
</dbReference>
<keyword evidence="4 7" id="KW-0133">Cell shape</keyword>
<evidence type="ECO:0000256" key="6">
    <source>
        <dbReference type="ARBA" id="ARBA00023316"/>
    </source>
</evidence>
<dbReference type="Proteomes" id="UP000219621">
    <property type="component" value="Unassembled WGS sequence"/>
</dbReference>
<dbReference type="InterPro" id="IPR005490">
    <property type="entry name" value="LD_TPept_cat_dom"/>
</dbReference>
<dbReference type="UniPathway" id="UPA00219"/>
<keyword evidence="11" id="KW-1185">Reference proteome</keyword>
<dbReference type="PROSITE" id="PS52029">
    <property type="entry name" value="LD_TPASE"/>
    <property type="match status" value="1"/>
</dbReference>
<dbReference type="GO" id="GO:0071555">
    <property type="term" value="P:cell wall organization"/>
    <property type="evidence" value="ECO:0007669"/>
    <property type="project" value="UniProtKB-UniRule"/>
</dbReference>
<keyword evidence="8" id="KW-0732">Signal</keyword>
<dbReference type="InterPro" id="IPR036365">
    <property type="entry name" value="PGBD-like_sf"/>
</dbReference>